<dbReference type="PANTHER" id="PTHR46512:SF9">
    <property type="entry name" value="PEPTIDYLPROLYL ISOMERASE"/>
    <property type="match status" value="1"/>
</dbReference>
<evidence type="ECO:0000256" key="10">
    <source>
        <dbReference type="PROSITE-ProRule" id="PRU00339"/>
    </source>
</evidence>
<proteinExistence type="predicted"/>
<evidence type="ECO:0000256" key="2">
    <source>
        <dbReference type="ARBA" id="ARBA00004496"/>
    </source>
</evidence>
<gene>
    <name evidence="13" type="ORF">BSTOLATCC_MIC324</name>
</gene>
<keyword evidence="6" id="KW-0677">Repeat</keyword>
<evidence type="ECO:0000256" key="9">
    <source>
        <dbReference type="ARBA" id="ARBA00023235"/>
    </source>
</evidence>
<reference evidence="13" key="1">
    <citation type="submission" date="2021-09" db="EMBL/GenBank/DDBJ databases">
        <authorList>
            <consortium name="AG Swart"/>
            <person name="Singh M."/>
            <person name="Singh A."/>
            <person name="Seah K."/>
            <person name="Emmerich C."/>
        </authorList>
    </citation>
    <scope>NUCLEOTIDE SEQUENCE</scope>
    <source>
        <strain evidence="13">ATCC30299</strain>
    </source>
</reference>
<dbReference type="SUPFAM" id="SSF48452">
    <property type="entry name" value="TPR-like"/>
    <property type="match status" value="1"/>
</dbReference>
<dbReference type="GO" id="GO:0003755">
    <property type="term" value="F:peptidyl-prolyl cis-trans isomerase activity"/>
    <property type="evidence" value="ECO:0007669"/>
    <property type="project" value="UniProtKB-EC"/>
</dbReference>
<evidence type="ECO:0000256" key="3">
    <source>
        <dbReference type="ARBA" id="ARBA00013194"/>
    </source>
</evidence>
<dbReference type="Gene3D" id="1.25.40.10">
    <property type="entry name" value="Tetratricopeptide repeat domain"/>
    <property type="match status" value="1"/>
</dbReference>
<comment type="subcellular location">
    <subcellularLocation>
        <location evidence="2">Cytoplasm</location>
    </subcellularLocation>
</comment>
<feature type="compositionally biased region" description="Basic and acidic residues" evidence="11">
    <location>
        <begin position="44"/>
        <end position="74"/>
    </location>
</feature>
<evidence type="ECO:0000256" key="12">
    <source>
        <dbReference type="SAM" id="Phobius"/>
    </source>
</evidence>
<dbReference type="SMART" id="SM00028">
    <property type="entry name" value="TPR"/>
    <property type="match status" value="2"/>
</dbReference>
<keyword evidence="14" id="KW-1185">Reference proteome</keyword>
<name>A0AAU9I833_9CILI</name>
<dbReference type="InterPro" id="IPR019734">
    <property type="entry name" value="TPR_rpt"/>
</dbReference>
<evidence type="ECO:0000256" key="5">
    <source>
        <dbReference type="ARBA" id="ARBA00022553"/>
    </source>
</evidence>
<dbReference type="Pfam" id="PF07719">
    <property type="entry name" value="TPR_2"/>
    <property type="match status" value="1"/>
</dbReference>
<sequence length="277" mass="32113">MEPENVSVNKRKTTEDESSAKFPEPDKRQKNSDDAYEQYWAKWRKQEHEQIESIKNEGKNKDEDKEKIDENSEKKELEEIQKILQNALAIKDQGNEKFKNKDYNEAIKKYNEAIDAAPQGLFKRHLKEEYEKFKLSIINNLTLTFVRAEYWEYAKMQSEEGLKLFPNNPKLKYYLGASLCQLGEYDKAIKVLKQAKNLEPNNKDVTKKLEDAIKAKNDYDAEMRKMFGGKLEVKPEQEIKAPEVKPKQWNWTKVITVVAAAALVGGIAVAAYKKSKG</sequence>
<dbReference type="PANTHER" id="PTHR46512">
    <property type="entry name" value="PEPTIDYLPROLYL ISOMERASE"/>
    <property type="match status" value="1"/>
</dbReference>
<comment type="catalytic activity">
    <reaction evidence="1">
        <text>[protein]-peptidylproline (omega=180) = [protein]-peptidylproline (omega=0)</text>
        <dbReference type="Rhea" id="RHEA:16237"/>
        <dbReference type="Rhea" id="RHEA-COMP:10747"/>
        <dbReference type="Rhea" id="RHEA-COMP:10748"/>
        <dbReference type="ChEBI" id="CHEBI:83833"/>
        <dbReference type="ChEBI" id="CHEBI:83834"/>
        <dbReference type="EC" id="5.2.1.8"/>
    </reaction>
</comment>
<feature type="region of interest" description="Disordered" evidence="11">
    <location>
        <begin position="1"/>
        <end position="74"/>
    </location>
</feature>
<dbReference type="Proteomes" id="UP001162131">
    <property type="component" value="Unassembled WGS sequence"/>
</dbReference>
<keyword evidence="5" id="KW-0597">Phosphoprotein</keyword>
<evidence type="ECO:0000256" key="11">
    <source>
        <dbReference type="SAM" id="MobiDB-lite"/>
    </source>
</evidence>
<protein>
    <recommendedName>
        <fullName evidence="3">peptidylprolyl isomerase</fullName>
        <ecNumber evidence="3">5.2.1.8</ecNumber>
    </recommendedName>
</protein>
<feature type="compositionally biased region" description="Basic and acidic residues" evidence="11">
    <location>
        <begin position="12"/>
        <end position="33"/>
    </location>
</feature>
<comment type="caution">
    <text evidence="13">The sequence shown here is derived from an EMBL/GenBank/DDBJ whole genome shotgun (WGS) entry which is preliminary data.</text>
</comment>
<keyword evidence="12" id="KW-1133">Transmembrane helix</keyword>
<feature type="repeat" description="TPR" evidence="10">
    <location>
        <begin position="169"/>
        <end position="202"/>
    </location>
</feature>
<keyword evidence="12" id="KW-0472">Membrane</keyword>
<dbReference type="InterPro" id="IPR050754">
    <property type="entry name" value="FKBP4/5/8-like"/>
</dbReference>
<accession>A0AAU9I833</accession>
<evidence type="ECO:0000313" key="13">
    <source>
        <dbReference type="EMBL" id="CAG9310115.1"/>
    </source>
</evidence>
<evidence type="ECO:0000256" key="7">
    <source>
        <dbReference type="ARBA" id="ARBA00022803"/>
    </source>
</evidence>
<dbReference type="GO" id="GO:0005737">
    <property type="term" value="C:cytoplasm"/>
    <property type="evidence" value="ECO:0007669"/>
    <property type="project" value="UniProtKB-SubCell"/>
</dbReference>
<keyword evidence="12" id="KW-0812">Transmembrane</keyword>
<keyword evidence="8" id="KW-0697">Rotamase</keyword>
<evidence type="ECO:0000256" key="4">
    <source>
        <dbReference type="ARBA" id="ARBA00022490"/>
    </source>
</evidence>
<keyword evidence="9" id="KW-0413">Isomerase</keyword>
<dbReference type="EMBL" id="CAJZBQ010000001">
    <property type="protein sequence ID" value="CAG9310115.1"/>
    <property type="molecule type" value="Genomic_DNA"/>
</dbReference>
<keyword evidence="4" id="KW-0963">Cytoplasm</keyword>
<dbReference type="InterPro" id="IPR013105">
    <property type="entry name" value="TPR_2"/>
</dbReference>
<feature type="repeat" description="TPR" evidence="10">
    <location>
        <begin position="87"/>
        <end position="120"/>
    </location>
</feature>
<evidence type="ECO:0000313" key="14">
    <source>
        <dbReference type="Proteomes" id="UP001162131"/>
    </source>
</evidence>
<dbReference type="AlphaFoldDB" id="A0AAU9I833"/>
<dbReference type="PROSITE" id="PS50005">
    <property type="entry name" value="TPR"/>
    <property type="match status" value="2"/>
</dbReference>
<organism evidence="13 14">
    <name type="scientific">Blepharisma stoltei</name>
    <dbReference type="NCBI Taxonomy" id="1481888"/>
    <lineage>
        <taxon>Eukaryota</taxon>
        <taxon>Sar</taxon>
        <taxon>Alveolata</taxon>
        <taxon>Ciliophora</taxon>
        <taxon>Postciliodesmatophora</taxon>
        <taxon>Heterotrichea</taxon>
        <taxon>Heterotrichida</taxon>
        <taxon>Blepharismidae</taxon>
        <taxon>Blepharisma</taxon>
    </lineage>
</organism>
<evidence type="ECO:0000256" key="1">
    <source>
        <dbReference type="ARBA" id="ARBA00000971"/>
    </source>
</evidence>
<keyword evidence="7 10" id="KW-0802">TPR repeat</keyword>
<dbReference type="EC" id="5.2.1.8" evidence="3"/>
<dbReference type="InterPro" id="IPR011990">
    <property type="entry name" value="TPR-like_helical_dom_sf"/>
</dbReference>
<feature type="transmembrane region" description="Helical" evidence="12">
    <location>
        <begin position="251"/>
        <end position="272"/>
    </location>
</feature>
<evidence type="ECO:0000256" key="8">
    <source>
        <dbReference type="ARBA" id="ARBA00023110"/>
    </source>
</evidence>
<evidence type="ECO:0000256" key="6">
    <source>
        <dbReference type="ARBA" id="ARBA00022737"/>
    </source>
</evidence>